<evidence type="ECO:0000256" key="1">
    <source>
        <dbReference type="ARBA" id="ARBA00007825"/>
    </source>
</evidence>
<dbReference type="AlphaFoldDB" id="A0A6J4SSL6"/>
<proteinExistence type="inferred from homology"/>
<evidence type="ECO:0000256" key="2">
    <source>
        <dbReference type="ARBA" id="ARBA00022964"/>
    </source>
</evidence>
<evidence type="ECO:0000256" key="3">
    <source>
        <dbReference type="ARBA" id="ARBA00023002"/>
    </source>
</evidence>
<dbReference type="SUPFAM" id="SSF49482">
    <property type="entry name" value="Aromatic compound dioxygenase"/>
    <property type="match status" value="1"/>
</dbReference>
<dbReference type="PANTHER" id="PTHR33711:SF7">
    <property type="entry name" value="INTRADIOL RING-CLEAVAGE DIOXYGENASES DOMAIN-CONTAINING PROTEIN-RELATED"/>
    <property type="match status" value="1"/>
</dbReference>
<evidence type="ECO:0000313" key="5">
    <source>
        <dbReference type="EMBL" id="CAA9504135.1"/>
    </source>
</evidence>
<dbReference type="GO" id="GO:0016702">
    <property type="term" value="F:oxidoreductase activity, acting on single donors with incorporation of molecular oxygen, incorporation of two atoms of oxygen"/>
    <property type="evidence" value="ECO:0007669"/>
    <property type="project" value="InterPro"/>
</dbReference>
<name>A0A6J4SSL6_9SPHN</name>
<keyword evidence="2" id="KW-0223">Dioxygenase</keyword>
<dbReference type="EMBL" id="CADCVY010000068">
    <property type="protein sequence ID" value="CAA9504135.1"/>
    <property type="molecule type" value="Genomic_DNA"/>
</dbReference>
<dbReference type="InterPro" id="IPR050770">
    <property type="entry name" value="Intradiol_RC_Dioxygenase"/>
</dbReference>
<dbReference type="GO" id="GO:0008199">
    <property type="term" value="F:ferric iron binding"/>
    <property type="evidence" value="ECO:0007669"/>
    <property type="project" value="InterPro"/>
</dbReference>
<dbReference type="InterPro" id="IPR015889">
    <property type="entry name" value="Intradiol_dOase_core"/>
</dbReference>
<dbReference type="Pfam" id="PF00775">
    <property type="entry name" value="Dioxygenase_C"/>
    <property type="match status" value="1"/>
</dbReference>
<dbReference type="PANTHER" id="PTHR33711">
    <property type="entry name" value="DIOXYGENASE, PUTATIVE (AFU_ORTHOLOGUE AFUA_2G02910)-RELATED"/>
    <property type="match status" value="1"/>
</dbReference>
<gene>
    <name evidence="5" type="ORF">AVDCRST_MAG44-899</name>
</gene>
<organism evidence="5">
    <name type="scientific">uncultured Sphingomonas sp</name>
    <dbReference type="NCBI Taxonomy" id="158754"/>
    <lineage>
        <taxon>Bacteria</taxon>
        <taxon>Pseudomonadati</taxon>
        <taxon>Pseudomonadota</taxon>
        <taxon>Alphaproteobacteria</taxon>
        <taxon>Sphingomonadales</taxon>
        <taxon>Sphingomonadaceae</taxon>
        <taxon>Sphingomonas</taxon>
        <taxon>environmental samples</taxon>
    </lineage>
</organism>
<comment type="similarity">
    <text evidence="1">Belongs to the intradiol ring-cleavage dioxygenase family.</text>
</comment>
<sequence>MNGTVFQADGRTPAPNVILYVHHTNAEGRYANGTGESEWSRRHGRLRGWLRTRVNGTYSITTIKPAPYPGRNNPAHIHMFVLDPRKPDPYWIDDVVFDGEFGVYEQYRTARLNQGGPGIVKLTSRPDGMLHARRDIRLLA</sequence>
<evidence type="ECO:0000259" key="4">
    <source>
        <dbReference type="Pfam" id="PF00775"/>
    </source>
</evidence>
<feature type="domain" description="Intradiol ring-cleavage dioxygenases" evidence="4">
    <location>
        <begin position="2"/>
        <end position="82"/>
    </location>
</feature>
<reference evidence="5" key="1">
    <citation type="submission" date="2020-02" db="EMBL/GenBank/DDBJ databases">
        <authorList>
            <person name="Meier V. D."/>
        </authorList>
    </citation>
    <scope>NUCLEOTIDE SEQUENCE</scope>
    <source>
        <strain evidence="5">AVDCRST_MAG44</strain>
    </source>
</reference>
<accession>A0A6J4SSL6</accession>
<protein>
    <recommendedName>
        <fullName evidence="4">Intradiol ring-cleavage dioxygenases domain-containing protein</fullName>
    </recommendedName>
</protein>
<keyword evidence="3" id="KW-0560">Oxidoreductase</keyword>
<dbReference type="Gene3D" id="2.60.130.10">
    <property type="entry name" value="Aromatic compound dioxygenase"/>
    <property type="match status" value="1"/>
</dbReference>
<dbReference type="InterPro" id="IPR000627">
    <property type="entry name" value="Intradiol_dOase_C"/>
</dbReference>